<name>A0A0A2MZN7_9FLAO</name>
<keyword evidence="3 6" id="KW-0732">Signal</keyword>
<sequence length="460" mass="51558">MKNIASFKIFILLPFIMLLSCSDFVEVDLPTSQLTTGIVFESESTANAAMTDVYSKIRDTGLLTGTASGMSCQLGNYADELIYYGPAGLSTENFYRNTLLVDDPTILEWWNSSYNQIYAVNAILEGVENSSSLTGDFKTRLSGESLFLRALLHFYLLQVYGDIPYITTTDYLTNSNVSRTSVDQVYQNIEEDLLLAVEYLPQAYNDGNRTRPNRFAAMALMARVYLYQGKWAEASEAASAVLNQTQVYSIESDLANVFKIESSETIWQLDSALPGENASEATTFIIIQGPPPLTALSEQFMASFENGDLRKEIWTKEITDGNSIWYYPNKYTTFENTGSSIQFSVMLRLSEQYLIRSEARAHQGDIIGAREDLNIIRNTAQLPANTGSTADGLLAAIAHERRVEFFTEHGHRFFDLKRTNSLDSTLGNFKLGWSITDRLLPIPERELLVNPNLNPQNPGY</sequence>
<dbReference type="eggNOG" id="COG3193">
    <property type="taxonomic scope" value="Bacteria"/>
</dbReference>
<evidence type="ECO:0000256" key="5">
    <source>
        <dbReference type="ARBA" id="ARBA00023237"/>
    </source>
</evidence>
<feature type="signal peptide" evidence="6">
    <location>
        <begin position="1"/>
        <end position="25"/>
    </location>
</feature>
<evidence type="ECO:0000256" key="3">
    <source>
        <dbReference type="ARBA" id="ARBA00022729"/>
    </source>
</evidence>
<dbReference type="InterPro" id="IPR011990">
    <property type="entry name" value="TPR-like_helical_dom_sf"/>
</dbReference>
<keyword evidence="5" id="KW-0998">Cell outer membrane</keyword>
<reference evidence="9 10" key="1">
    <citation type="submission" date="2013-09" db="EMBL/GenBank/DDBJ databases">
        <authorList>
            <person name="Zeng Z."/>
            <person name="Chen C."/>
        </authorList>
    </citation>
    <scope>NUCLEOTIDE SEQUENCE [LARGE SCALE GENOMIC DNA]</scope>
    <source>
        <strain evidence="9 10">WB 4.1-42</strain>
    </source>
</reference>
<keyword evidence="10" id="KW-1185">Reference proteome</keyword>
<comment type="caution">
    <text evidence="9">The sequence shown here is derived from an EMBL/GenBank/DDBJ whole genome shotgun (WGS) entry which is preliminary data.</text>
</comment>
<dbReference type="AlphaFoldDB" id="A0A0A2MZN7"/>
<dbReference type="GO" id="GO:0009279">
    <property type="term" value="C:cell outer membrane"/>
    <property type="evidence" value="ECO:0007669"/>
    <property type="project" value="UniProtKB-SubCell"/>
</dbReference>
<evidence type="ECO:0000256" key="6">
    <source>
        <dbReference type="SAM" id="SignalP"/>
    </source>
</evidence>
<dbReference type="Gene3D" id="1.25.40.390">
    <property type="match status" value="1"/>
</dbReference>
<organism evidence="9 10">
    <name type="scientific">Flavobacterium subsaxonicum WB 4.1-42 = DSM 21790</name>
    <dbReference type="NCBI Taxonomy" id="1121898"/>
    <lineage>
        <taxon>Bacteria</taxon>
        <taxon>Pseudomonadati</taxon>
        <taxon>Bacteroidota</taxon>
        <taxon>Flavobacteriia</taxon>
        <taxon>Flavobacteriales</taxon>
        <taxon>Flavobacteriaceae</taxon>
        <taxon>Flavobacterium</taxon>
    </lineage>
</organism>
<evidence type="ECO:0000259" key="8">
    <source>
        <dbReference type="Pfam" id="PF14322"/>
    </source>
</evidence>
<feature type="chain" id="PRO_5002003900" evidence="6">
    <location>
        <begin position="26"/>
        <end position="460"/>
    </location>
</feature>
<dbReference type="Pfam" id="PF07980">
    <property type="entry name" value="SusD_RagB"/>
    <property type="match status" value="1"/>
</dbReference>
<dbReference type="STRING" id="1121898.GCA_000422725_00305"/>
<dbReference type="RefSeq" id="WP_026991772.1">
    <property type="nucleotide sequence ID" value="NZ_JRLY01000004.1"/>
</dbReference>
<evidence type="ECO:0000256" key="2">
    <source>
        <dbReference type="ARBA" id="ARBA00006275"/>
    </source>
</evidence>
<feature type="domain" description="RagB/SusD" evidence="7">
    <location>
        <begin position="317"/>
        <end position="460"/>
    </location>
</feature>
<evidence type="ECO:0000259" key="7">
    <source>
        <dbReference type="Pfam" id="PF07980"/>
    </source>
</evidence>
<comment type="subcellular location">
    <subcellularLocation>
        <location evidence="1">Cell outer membrane</location>
    </subcellularLocation>
</comment>
<dbReference type="Proteomes" id="UP000030111">
    <property type="component" value="Unassembled WGS sequence"/>
</dbReference>
<comment type="similarity">
    <text evidence="2">Belongs to the SusD family.</text>
</comment>
<dbReference type="PROSITE" id="PS51257">
    <property type="entry name" value="PROKAR_LIPOPROTEIN"/>
    <property type="match status" value="1"/>
</dbReference>
<dbReference type="EMBL" id="JRLY01000004">
    <property type="protein sequence ID" value="KGO93650.1"/>
    <property type="molecule type" value="Genomic_DNA"/>
</dbReference>
<dbReference type="CDD" id="cd08977">
    <property type="entry name" value="SusD"/>
    <property type="match status" value="1"/>
</dbReference>
<dbReference type="InterPro" id="IPR012944">
    <property type="entry name" value="SusD_RagB_dom"/>
</dbReference>
<dbReference type="InterPro" id="IPR033985">
    <property type="entry name" value="SusD-like_N"/>
</dbReference>
<evidence type="ECO:0000256" key="4">
    <source>
        <dbReference type="ARBA" id="ARBA00023136"/>
    </source>
</evidence>
<evidence type="ECO:0000313" key="10">
    <source>
        <dbReference type="Proteomes" id="UP000030111"/>
    </source>
</evidence>
<dbReference type="Pfam" id="PF14322">
    <property type="entry name" value="SusD-like_3"/>
    <property type="match status" value="1"/>
</dbReference>
<evidence type="ECO:0000256" key="1">
    <source>
        <dbReference type="ARBA" id="ARBA00004442"/>
    </source>
</evidence>
<dbReference type="SUPFAM" id="SSF48452">
    <property type="entry name" value="TPR-like"/>
    <property type="match status" value="1"/>
</dbReference>
<proteinExistence type="inferred from homology"/>
<accession>A0A0A2MZN7</accession>
<evidence type="ECO:0000313" key="9">
    <source>
        <dbReference type="EMBL" id="KGO93650.1"/>
    </source>
</evidence>
<feature type="domain" description="SusD-like N-terminal" evidence="8">
    <location>
        <begin position="93"/>
        <end position="226"/>
    </location>
</feature>
<gene>
    <name evidence="9" type="ORF">Q766_06725</name>
</gene>
<keyword evidence="4" id="KW-0472">Membrane</keyword>
<protein>
    <submittedName>
        <fullName evidence="9">Starch-binding protein</fullName>
    </submittedName>
</protein>
<dbReference type="OrthoDB" id="621570at2"/>